<comment type="caution">
    <text evidence="6">The sequence shown here is derived from an EMBL/GenBank/DDBJ whole genome shotgun (WGS) entry which is preliminary data.</text>
</comment>
<evidence type="ECO:0000313" key="4">
    <source>
        <dbReference type="EMBL" id="KAE9108360.1"/>
    </source>
</evidence>
<organism evidence="6 12">
    <name type="scientific">Phytophthora fragariae</name>
    <dbReference type="NCBI Taxonomy" id="53985"/>
    <lineage>
        <taxon>Eukaryota</taxon>
        <taxon>Sar</taxon>
        <taxon>Stramenopiles</taxon>
        <taxon>Oomycota</taxon>
        <taxon>Peronosporomycetes</taxon>
        <taxon>Peronosporales</taxon>
        <taxon>Peronosporaceae</taxon>
        <taxon>Phytophthora</taxon>
    </lineage>
</organism>
<dbReference type="EMBL" id="QXGE01000546">
    <property type="protein sequence ID" value="KAE9309431.1"/>
    <property type="molecule type" value="Genomic_DNA"/>
</dbReference>
<dbReference type="EMBL" id="QXGF01000568">
    <property type="protein sequence ID" value="KAE8938309.1"/>
    <property type="molecule type" value="Genomic_DNA"/>
</dbReference>
<dbReference type="Proteomes" id="UP000440367">
    <property type="component" value="Unassembled WGS sequence"/>
</dbReference>
<dbReference type="Proteomes" id="UP000460718">
    <property type="component" value="Unassembled WGS sequence"/>
</dbReference>
<dbReference type="AlphaFoldDB" id="A0A6A3YAI7"/>
<evidence type="ECO:0000313" key="5">
    <source>
        <dbReference type="EMBL" id="KAE9128145.1"/>
    </source>
</evidence>
<dbReference type="Proteomes" id="UP000486351">
    <property type="component" value="Unassembled WGS sequence"/>
</dbReference>
<evidence type="ECO:0000313" key="12">
    <source>
        <dbReference type="Proteomes" id="UP000433483"/>
    </source>
</evidence>
<dbReference type="EMBL" id="QXGC01000004">
    <property type="protein sequence ID" value="KAE9256188.1"/>
    <property type="molecule type" value="Genomic_DNA"/>
</dbReference>
<dbReference type="EMBL" id="QXFY01000180">
    <property type="protein sequence ID" value="KAE9353370.1"/>
    <property type="molecule type" value="Genomic_DNA"/>
</dbReference>
<dbReference type="Proteomes" id="UP000433483">
    <property type="component" value="Unassembled WGS sequence"/>
</dbReference>
<evidence type="ECO:0000313" key="16">
    <source>
        <dbReference type="Proteomes" id="UP000441208"/>
    </source>
</evidence>
<dbReference type="Proteomes" id="UP000429523">
    <property type="component" value="Unassembled WGS sequence"/>
</dbReference>
<evidence type="ECO:0000313" key="8">
    <source>
        <dbReference type="EMBL" id="KAE9256188.1"/>
    </source>
</evidence>
<name>A0A6A3YAI7_9STRA</name>
<evidence type="ECO:0000313" key="18">
    <source>
        <dbReference type="Proteomes" id="UP000476176"/>
    </source>
</evidence>
<dbReference type="Proteomes" id="UP000440732">
    <property type="component" value="Unassembled WGS sequence"/>
</dbReference>
<evidence type="ECO:0000313" key="20">
    <source>
        <dbReference type="Proteomes" id="UP000488956"/>
    </source>
</evidence>
<dbReference type="EMBL" id="QXFZ01000186">
    <property type="protein sequence ID" value="KAE9128145.1"/>
    <property type="molecule type" value="Genomic_DNA"/>
</dbReference>
<evidence type="ECO:0000313" key="19">
    <source>
        <dbReference type="Proteomes" id="UP000486351"/>
    </source>
</evidence>
<sequence>MSWAAAMASWTRCLTASPVSINESRFRLTDVRRPALASPPPKFEAGGNVSGVRGCRSPFT</sequence>
<evidence type="ECO:0000313" key="13">
    <source>
        <dbReference type="Proteomes" id="UP000437068"/>
    </source>
</evidence>
<protein>
    <submittedName>
        <fullName evidence="6">Uncharacterized protein</fullName>
    </submittedName>
</protein>
<evidence type="ECO:0000313" key="15">
    <source>
        <dbReference type="Proteomes" id="UP000440732"/>
    </source>
</evidence>
<evidence type="ECO:0000313" key="2">
    <source>
        <dbReference type="EMBL" id="KAE8998886.1"/>
    </source>
</evidence>
<keyword evidence="12" id="KW-1185">Reference proteome</keyword>
<dbReference type="Proteomes" id="UP000441208">
    <property type="component" value="Unassembled WGS sequence"/>
</dbReference>
<evidence type="ECO:0000313" key="11">
    <source>
        <dbReference type="Proteomes" id="UP000429523"/>
    </source>
</evidence>
<evidence type="ECO:0000313" key="1">
    <source>
        <dbReference type="EMBL" id="KAE8938309.1"/>
    </source>
</evidence>
<evidence type="ECO:0000313" key="9">
    <source>
        <dbReference type="EMBL" id="KAE9309431.1"/>
    </source>
</evidence>
<reference evidence="11 12" key="1">
    <citation type="submission" date="2018-08" db="EMBL/GenBank/DDBJ databases">
        <title>Genomic investigation of the strawberry pathogen Phytophthora fragariae indicates pathogenicity is determined by transcriptional variation in three key races.</title>
        <authorList>
            <person name="Adams T.M."/>
            <person name="Armitage A.D."/>
            <person name="Sobczyk M.K."/>
            <person name="Bates H.J."/>
            <person name="Dunwell J.M."/>
            <person name="Nellist C.F."/>
            <person name="Harrison R.J."/>
        </authorList>
    </citation>
    <scope>NUCLEOTIDE SEQUENCE [LARGE SCALE GENOMIC DNA]</scope>
    <source>
        <strain evidence="9 13">A4</strain>
        <strain evidence="7 14">BC-1</strain>
        <strain evidence="8 18">BC-23</strain>
        <strain evidence="6 12">NOV-27</strain>
        <strain evidence="3 15">NOV-5</strain>
        <strain evidence="5 16">NOV-71</strain>
        <strain evidence="10 19">NOV-77</strain>
        <strain evidence="1 11">NOV-9</strain>
        <strain evidence="4 20">ONT-3</strain>
        <strain evidence="2 17">SCRP245</strain>
    </source>
</reference>
<dbReference type="Proteomes" id="UP000488956">
    <property type="component" value="Unassembled WGS sequence"/>
</dbReference>
<evidence type="ECO:0000313" key="10">
    <source>
        <dbReference type="EMBL" id="KAE9353370.1"/>
    </source>
</evidence>
<gene>
    <name evidence="9" type="ORF">PF001_g10691</name>
    <name evidence="7" type="ORF">PF002_g11454</name>
    <name evidence="8" type="ORF">PF004_g241</name>
    <name evidence="6" type="ORF">PF005_g9612</name>
    <name evidence="3" type="ORF">PF006_g29042</name>
    <name evidence="5" type="ORF">PF007_g5371</name>
    <name evidence="10" type="ORF">PF008_g5027</name>
    <name evidence="1" type="ORF">PF009_g11803</name>
    <name evidence="4" type="ORF">PF010_g11939</name>
    <name evidence="2" type="ORF">PF011_g14862</name>
</gene>
<evidence type="ECO:0000313" key="6">
    <source>
        <dbReference type="EMBL" id="KAE9214999.1"/>
    </source>
</evidence>
<dbReference type="EMBL" id="QXFW01000979">
    <property type="protein sequence ID" value="KAE8998886.1"/>
    <property type="molecule type" value="Genomic_DNA"/>
</dbReference>
<dbReference type="EMBL" id="QXGA01004629">
    <property type="protein sequence ID" value="KAE9071945.1"/>
    <property type="molecule type" value="Genomic_DNA"/>
</dbReference>
<proteinExistence type="predicted"/>
<evidence type="ECO:0000313" key="14">
    <source>
        <dbReference type="Proteomes" id="UP000440367"/>
    </source>
</evidence>
<dbReference type="EMBL" id="QXFX01000651">
    <property type="protein sequence ID" value="KAE9108360.1"/>
    <property type="molecule type" value="Genomic_DNA"/>
</dbReference>
<accession>A0A6A3YAI7</accession>
<dbReference type="EMBL" id="QXGD01000523">
    <property type="protein sequence ID" value="KAE9235667.1"/>
    <property type="molecule type" value="Genomic_DNA"/>
</dbReference>
<evidence type="ECO:0000313" key="3">
    <source>
        <dbReference type="EMBL" id="KAE9071945.1"/>
    </source>
</evidence>
<evidence type="ECO:0000313" key="17">
    <source>
        <dbReference type="Proteomes" id="UP000460718"/>
    </source>
</evidence>
<dbReference type="EMBL" id="QXGB01000437">
    <property type="protein sequence ID" value="KAE9214999.1"/>
    <property type="molecule type" value="Genomic_DNA"/>
</dbReference>
<evidence type="ECO:0000313" key="7">
    <source>
        <dbReference type="EMBL" id="KAE9235667.1"/>
    </source>
</evidence>
<dbReference type="Proteomes" id="UP000437068">
    <property type="component" value="Unassembled WGS sequence"/>
</dbReference>
<dbReference type="Proteomes" id="UP000476176">
    <property type="component" value="Unassembled WGS sequence"/>
</dbReference>